<protein>
    <submittedName>
        <fullName evidence="2">YqcI/YcgG family protein</fullName>
    </submittedName>
</protein>
<evidence type="ECO:0000313" key="3">
    <source>
        <dbReference type="Proteomes" id="UP001413721"/>
    </source>
</evidence>
<proteinExistence type="predicted"/>
<dbReference type="PANTHER" id="PTHR40045:SF1">
    <property type="entry name" value="YQCI_YCGG FAMILY PROTEIN"/>
    <property type="match status" value="1"/>
</dbReference>
<feature type="compositionally biased region" description="Low complexity" evidence="1">
    <location>
        <begin position="245"/>
        <end position="262"/>
    </location>
</feature>
<sequence length="262" mass="28792">MFPMPYQSRAEIAADRVDEACAPWQRVVFDEFAATIASPQRPFPCVFGVAGFAADQLRYVFIDDAGPDGVRQLGKALRAFIARARGIGPNTSLVAFFRPDVPGDIEDYRRRMWTVLNGLAAIDDQPWPADVPGDPDDPLWEFCFAGEPVFVVCNTPAHVARQSRRASSFMLTFQPRWVFDRILGTDAAADVAFAKVRRRLAAFDMLPASPDLGRYGAAGIREHRQYFLDDANRPAPACPFRGQDSAGAGASAKMSARMSEGV</sequence>
<dbReference type="Proteomes" id="UP001413721">
    <property type="component" value="Unassembled WGS sequence"/>
</dbReference>
<comment type="caution">
    <text evidence="2">The sequence shown here is derived from an EMBL/GenBank/DDBJ whole genome shotgun (WGS) entry which is preliminary data.</text>
</comment>
<reference evidence="2 3" key="1">
    <citation type="submission" date="2024-03" db="EMBL/GenBank/DDBJ databases">
        <title>High-quality draft genome sequencing of Tistrella sp. BH-R2-4.</title>
        <authorList>
            <person name="Dong C."/>
        </authorList>
    </citation>
    <scope>NUCLEOTIDE SEQUENCE [LARGE SCALE GENOMIC DNA]</scope>
    <source>
        <strain evidence="2 3">BH-R2-4</strain>
    </source>
</reference>
<gene>
    <name evidence="2" type="ORF">WG926_05950</name>
</gene>
<keyword evidence="3" id="KW-1185">Reference proteome</keyword>
<organism evidence="2 3">
    <name type="scientific">Tistrella arctica</name>
    <dbReference type="NCBI Taxonomy" id="3133430"/>
    <lineage>
        <taxon>Bacteria</taxon>
        <taxon>Pseudomonadati</taxon>
        <taxon>Pseudomonadota</taxon>
        <taxon>Alphaproteobacteria</taxon>
        <taxon>Geminicoccales</taxon>
        <taxon>Geminicoccaceae</taxon>
        <taxon>Tistrella</taxon>
    </lineage>
</organism>
<evidence type="ECO:0000313" key="2">
    <source>
        <dbReference type="EMBL" id="MEN2987838.1"/>
    </source>
</evidence>
<feature type="region of interest" description="Disordered" evidence="1">
    <location>
        <begin position="239"/>
        <end position="262"/>
    </location>
</feature>
<dbReference type="PANTHER" id="PTHR40045">
    <property type="entry name" value="YCGG FAMILY PROTEIN"/>
    <property type="match status" value="1"/>
</dbReference>
<dbReference type="Pfam" id="PF08892">
    <property type="entry name" value="YqcI_YcgG"/>
    <property type="match status" value="1"/>
</dbReference>
<dbReference type="InterPro" id="IPR014988">
    <property type="entry name" value="Uncharacterised_YqcI/YcgG"/>
</dbReference>
<dbReference type="EMBL" id="JBBKTW010000002">
    <property type="protein sequence ID" value="MEN2987838.1"/>
    <property type="molecule type" value="Genomic_DNA"/>
</dbReference>
<name>A0ABU9YGB4_9PROT</name>
<dbReference type="RefSeq" id="WP_345932568.1">
    <property type="nucleotide sequence ID" value="NZ_JBBKTV010000003.1"/>
</dbReference>
<accession>A0ABU9YGB4</accession>
<evidence type="ECO:0000256" key="1">
    <source>
        <dbReference type="SAM" id="MobiDB-lite"/>
    </source>
</evidence>